<dbReference type="EMBL" id="SUNI01000006">
    <property type="protein sequence ID" value="TJZ91919.1"/>
    <property type="molecule type" value="Genomic_DNA"/>
</dbReference>
<dbReference type="Gene3D" id="3.40.50.80">
    <property type="entry name" value="Nucleotide-binding domain of ferredoxin-NADP reductase (FNR) module"/>
    <property type="match status" value="1"/>
</dbReference>
<reference evidence="4 5" key="1">
    <citation type="submission" date="2019-04" db="EMBL/GenBank/DDBJ databases">
        <authorList>
            <person name="Li J."/>
        </authorList>
    </citation>
    <scope>NUCLEOTIDE SEQUENCE [LARGE SCALE GENOMIC DNA]</scope>
    <source>
        <strain evidence="4 5">KCTC 42687</strain>
    </source>
</reference>
<evidence type="ECO:0000313" key="4">
    <source>
        <dbReference type="EMBL" id="TJZ91919.1"/>
    </source>
</evidence>
<name>A0A4U0R9V6_9RHOB</name>
<evidence type="ECO:0000259" key="3">
    <source>
        <dbReference type="Pfam" id="PF08021"/>
    </source>
</evidence>
<dbReference type="InterPro" id="IPR039374">
    <property type="entry name" value="SIP_fam"/>
</dbReference>
<feature type="domain" description="Siderophore-interacting FAD-binding" evidence="3">
    <location>
        <begin position="109"/>
        <end position="218"/>
    </location>
</feature>
<dbReference type="OrthoDB" id="9814826at2"/>
<dbReference type="PANTHER" id="PTHR30157:SF0">
    <property type="entry name" value="NADPH-DEPENDENT FERRIC-CHELATE REDUCTASE"/>
    <property type="match status" value="1"/>
</dbReference>
<protein>
    <submittedName>
        <fullName evidence="4">Siderophore-interacting protein</fullName>
    </submittedName>
</protein>
<dbReference type="PANTHER" id="PTHR30157">
    <property type="entry name" value="FERRIC REDUCTASE, NADPH-DEPENDENT"/>
    <property type="match status" value="1"/>
</dbReference>
<dbReference type="Gene3D" id="2.40.30.10">
    <property type="entry name" value="Translation factors"/>
    <property type="match status" value="1"/>
</dbReference>
<accession>A0A4U0R9V6</accession>
<comment type="similarity">
    <text evidence="1">Belongs to the SIP oxidoreductase family.</text>
</comment>
<gene>
    <name evidence="4" type="ORF">FA743_08850</name>
</gene>
<feature type="domain" description="SIP-like Rossmann fold" evidence="2">
    <location>
        <begin position="227"/>
        <end position="325"/>
    </location>
</feature>
<dbReference type="Pfam" id="PF04954">
    <property type="entry name" value="SIP"/>
    <property type="match status" value="1"/>
</dbReference>
<comment type="caution">
    <text evidence="4">The sequence shown here is derived from an EMBL/GenBank/DDBJ whole genome shotgun (WGS) entry which is preliminary data.</text>
</comment>
<dbReference type="InterPro" id="IPR013113">
    <property type="entry name" value="SIP_FAD-bd"/>
</dbReference>
<dbReference type="CDD" id="cd06193">
    <property type="entry name" value="siderophore_interacting"/>
    <property type="match status" value="1"/>
</dbReference>
<evidence type="ECO:0000313" key="5">
    <source>
        <dbReference type="Proteomes" id="UP000309747"/>
    </source>
</evidence>
<dbReference type="InterPro" id="IPR039261">
    <property type="entry name" value="FNR_nucleotide-bd"/>
</dbReference>
<dbReference type="Pfam" id="PF08021">
    <property type="entry name" value="FAD_binding_9"/>
    <property type="match status" value="1"/>
</dbReference>
<sequence length="326" mass="34942">MSHLASHRRHGVIPRASGAAAAALKARASAWEAPLTETPGVLSLFVWGCEMRLTAETDSARIELLAPEARLIGTLQDSATEIFAEAGLEVAWDRVDKGALAPGLSVMRVASIIRRSPGFLRIRLQGPDAARFGETSLHFRLLLPQPGRVAVWPRVAASGRTRWPEGADALHRPVYTVAAQQGDWLEFDIFRHAGSPTCDWAMSGVEGSQVAIIGPGGGWCPEGPALSLFGDQTALPAIARMLDLAPHLVSGPVRAWVRAAPEDLGALADDPRVTRTEDLLGALAGADLPAGHVWFAGRAPEARAARQHLLDRGWPRREVTAAAYWD</sequence>
<dbReference type="InterPro" id="IPR007037">
    <property type="entry name" value="SIP_rossman_dom"/>
</dbReference>
<dbReference type="AlphaFoldDB" id="A0A4U0R9V6"/>
<evidence type="ECO:0000259" key="2">
    <source>
        <dbReference type="Pfam" id="PF04954"/>
    </source>
</evidence>
<keyword evidence="5" id="KW-1185">Reference proteome</keyword>
<evidence type="ECO:0000256" key="1">
    <source>
        <dbReference type="ARBA" id="ARBA00035644"/>
    </source>
</evidence>
<organism evidence="4 5">
    <name type="scientific">Paracoccus gahaiensis</name>
    <dbReference type="NCBI Taxonomy" id="1706839"/>
    <lineage>
        <taxon>Bacteria</taxon>
        <taxon>Pseudomonadati</taxon>
        <taxon>Pseudomonadota</taxon>
        <taxon>Alphaproteobacteria</taxon>
        <taxon>Rhodobacterales</taxon>
        <taxon>Paracoccaceae</taxon>
        <taxon>Paracoccus</taxon>
    </lineage>
</organism>
<proteinExistence type="inferred from homology"/>
<dbReference type="RefSeq" id="WP_136885717.1">
    <property type="nucleotide sequence ID" value="NZ_SUNI01000006.1"/>
</dbReference>
<dbReference type="Proteomes" id="UP000309747">
    <property type="component" value="Unassembled WGS sequence"/>
</dbReference>